<name>A0A087UTM3_STEMI</name>
<feature type="region of interest" description="Disordered" evidence="1">
    <location>
        <begin position="212"/>
        <end position="277"/>
    </location>
</feature>
<accession>A0A087UTM3</accession>
<dbReference type="AlphaFoldDB" id="A0A087UTM3"/>
<dbReference type="Proteomes" id="UP000054359">
    <property type="component" value="Unassembled WGS sequence"/>
</dbReference>
<feature type="non-terminal residue" evidence="2">
    <location>
        <position position="296"/>
    </location>
</feature>
<sequence>MLSEKSASDSSTSKDGRTNHSAFTLSVAIESAVDKAYSKDFPKSCNSDVPESSAIVEHITKDDCKFNVQMETDISVLGKSLVYDDEKASKSNEAKIESMRIFDNKDLKNCIDSAPSGSISNSSSNQVSESESRVCSEVIENNSSKFFCKLVSPPKKSRVWCNIFMNEQLKNNVESNSGVACGVVSNLASPVRRSSQRTCKGRRYQALITEGLLQSSKERKTSNNRKSVPSSEKIKSKSNSATENHVFPFSKKKKKKECTEKNKGKRSEIQESGERSFDLEQQIASLPKCNIEILSK</sequence>
<evidence type="ECO:0000313" key="2">
    <source>
        <dbReference type="EMBL" id="KFM80712.1"/>
    </source>
</evidence>
<dbReference type="OrthoDB" id="6421062at2759"/>
<evidence type="ECO:0000256" key="1">
    <source>
        <dbReference type="SAM" id="MobiDB-lite"/>
    </source>
</evidence>
<gene>
    <name evidence="2" type="ORF">X975_23653</name>
</gene>
<protein>
    <submittedName>
        <fullName evidence="2">Uncharacterized protein</fullName>
    </submittedName>
</protein>
<keyword evidence="3" id="KW-1185">Reference proteome</keyword>
<proteinExistence type="predicted"/>
<organism evidence="2 3">
    <name type="scientific">Stegodyphus mimosarum</name>
    <name type="common">African social velvet spider</name>
    <dbReference type="NCBI Taxonomy" id="407821"/>
    <lineage>
        <taxon>Eukaryota</taxon>
        <taxon>Metazoa</taxon>
        <taxon>Ecdysozoa</taxon>
        <taxon>Arthropoda</taxon>
        <taxon>Chelicerata</taxon>
        <taxon>Arachnida</taxon>
        <taxon>Araneae</taxon>
        <taxon>Araneomorphae</taxon>
        <taxon>Entelegynae</taxon>
        <taxon>Eresoidea</taxon>
        <taxon>Eresidae</taxon>
        <taxon>Stegodyphus</taxon>
    </lineage>
</organism>
<reference evidence="2 3" key="1">
    <citation type="submission" date="2013-11" db="EMBL/GenBank/DDBJ databases">
        <title>Genome sequencing of Stegodyphus mimosarum.</title>
        <authorList>
            <person name="Bechsgaard J."/>
        </authorList>
    </citation>
    <scope>NUCLEOTIDE SEQUENCE [LARGE SCALE GENOMIC DNA]</scope>
</reference>
<evidence type="ECO:0000313" key="3">
    <source>
        <dbReference type="Proteomes" id="UP000054359"/>
    </source>
</evidence>
<dbReference type="EMBL" id="KK121559">
    <property type="protein sequence ID" value="KFM80712.1"/>
    <property type="molecule type" value="Genomic_DNA"/>
</dbReference>
<feature type="compositionally biased region" description="Basic and acidic residues" evidence="1">
    <location>
        <begin position="257"/>
        <end position="277"/>
    </location>
</feature>